<name>A0A397TPI2_9GLOM</name>
<dbReference type="SUPFAM" id="SSF50249">
    <property type="entry name" value="Nucleic acid-binding proteins"/>
    <property type="match status" value="1"/>
</dbReference>
<dbReference type="OrthoDB" id="2274046at2759"/>
<accession>A0A397TPI2</accession>
<keyword evidence="3" id="KW-1185">Reference proteome</keyword>
<dbReference type="Proteomes" id="UP000266673">
    <property type="component" value="Unassembled WGS sequence"/>
</dbReference>
<organism evidence="2 3">
    <name type="scientific">Gigaspora rosea</name>
    <dbReference type="NCBI Taxonomy" id="44941"/>
    <lineage>
        <taxon>Eukaryota</taxon>
        <taxon>Fungi</taxon>
        <taxon>Fungi incertae sedis</taxon>
        <taxon>Mucoromycota</taxon>
        <taxon>Glomeromycotina</taxon>
        <taxon>Glomeromycetes</taxon>
        <taxon>Diversisporales</taxon>
        <taxon>Gigasporaceae</taxon>
        <taxon>Gigaspora</taxon>
    </lineage>
</organism>
<dbReference type="InterPro" id="IPR048970">
    <property type="entry name" value="OB_Ssb-like"/>
</dbReference>
<reference evidence="2 3" key="1">
    <citation type="submission" date="2018-06" db="EMBL/GenBank/DDBJ databases">
        <title>Comparative genomics reveals the genomic features of Rhizophagus irregularis, R. cerebriforme, R. diaphanum and Gigaspora rosea, and their symbiotic lifestyle signature.</title>
        <authorList>
            <person name="Morin E."/>
            <person name="San Clemente H."/>
            <person name="Chen E.C.H."/>
            <person name="De La Providencia I."/>
            <person name="Hainaut M."/>
            <person name="Kuo A."/>
            <person name="Kohler A."/>
            <person name="Murat C."/>
            <person name="Tang N."/>
            <person name="Roy S."/>
            <person name="Loubradou J."/>
            <person name="Henrissat B."/>
            <person name="Grigoriev I.V."/>
            <person name="Corradi N."/>
            <person name="Roux C."/>
            <person name="Martin F.M."/>
        </authorList>
    </citation>
    <scope>NUCLEOTIDE SEQUENCE [LARGE SCALE GENOMIC DNA]</scope>
    <source>
        <strain evidence="2 3">DAOM 194757</strain>
    </source>
</reference>
<dbReference type="InterPro" id="IPR012340">
    <property type="entry name" value="NA-bd_OB-fold"/>
</dbReference>
<evidence type="ECO:0000313" key="3">
    <source>
        <dbReference type="Proteomes" id="UP000266673"/>
    </source>
</evidence>
<protein>
    <recommendedName>
        <fullName evidence="1">Single-stranded DNA binding protein Ssb-like OB fold domain-containing protein</fullName>
    </recommendedName>
</protein>
<dbReference type="PANTHER" id="PTHR31472">
    <property type="entry name" value="OS05G0244600 PROTEIN"/>
    <property type="match status" value="1"/>
</dbReference>
<dbReference type="AlphaFoldDB" id="A0A397TPI2"/>
<dbReference type="PANTHER" id="PTHR31472:SF5">
    <property type="entry name" value="OS05G0244600 PROTEIN"/>
    <property type="match status" value="1"/>
</dbReference>
<comment type="caution">
    <text evidence="2">The sequence shown here is derived from an EMBL/GenBank/DDBJ whole genome shotgun (WGS) entry which is preliminary data.</text>
</comment>
<gene>
    <name evidence="2" type="ORF">C2G38_2235693</name>
</gene>
<sequence>MSPKSNQTYTEVVNLQPDQHQVDLRVKVIAQIMFGEVEDGKVGEVKDGNVGEVEDGNETTLSKIKVAEFLVGDSSGCIIVKAINEQISLLEPQTCVMIHNARVEMYRGFMRIVVDQNTNAEIKPFGEASDDKVAHANGNDDIQPNLDKNRSLTEYQYVPQVVLNES</sequence>
<feature type="domain" description="Single-stranded DNA binding protein Ssb-like OB fold" evidence="1">
    <location>
        <begin position="15"/>
        <end position="117"/>
    </location>
</feature>
<dbReference type="Gene3D" id="2.40.50.140">
    <property type="entry name" value="Nucleic acid-binding proteins"/>
    <property type="match status" value="1"/>
</dbReference>
<dbReference type="STRING" id="44941.A0A397TPI2"/>
<proteinExistence type="predicted"/>
<evidence type="ECO:0000259" key="1">
    <source>
        <dbReference type="Pfam" id="PF21473"/>
    </source>
</evidence>
<dbReference type="Pfam" id="PF21473">
    <property type="entry name" value="OB_Ssb-like"/>
    <property type="match status" value="1"/>
</dbReference>
<dbReference type="EMBL" id="QKWP01005348">
    <property type="protein sequence ID" value="RIB00091.1"/>
    <property type="molecule type" value="Genomic_DNA"/>
</dbReference>
<evidence type="ECO:0000313" key="2">
    <source>
        <dbReference type="EMBL" id="RIB00091.1"/>
    </source>
</evidence>